<dbReference type="AlphaFoldDB" id="M7BRQ3"/>
<gene>
    <name evidence="2" type="ORF">UY3_08064</name>
</gene>
<dbReference type="EMBL" id="KB531577">
    <property type="protein sequence ID" value="EMP34763.1"/>
    <property type="molecule type" value="Genomic_DNA"/>
</dbReference>
<organism evidence="2 3">
    <name type="scientific">Chelonia mydas</name>
    <name type="common">Green sea-turtle</name>
    <name type="synonym">Chelonia agassizi</name>
    <dbReference type="NCBI Taxonomy" id="8469"/>
    <lineage>
        <taxon>Eukaryota</taxon>
        <taxon>Metazoa</taxon>
        <taxon>Chordata</taxon>
        <taxon>Craniata</taxon>
        <taxon>Vertebrata</taxon>
        <taxon>Euteleostomi</taxon>
        <taxon>Archelosauria</taxon>
        <taxon>Testudinata</taxon>
        <taxon>Testudines</taxon>
        <taxon>Cryptodira</taxon>
        <taxon>Durocryptodira</taxon>
        <taxon>Americhelydia</taxon>
        <taxon>Chelonioidea</taxon>
        <taxon>Cheloniidae</taxon>
        <taxon>Chelonia</taxon>
    </lineage>
</organism>
<dbReference type="Proteomes" id="UP000031443">
    <property type="component" value="Unassembled WGS sequence"/>
</dbReference>
<feature type="compositionally biased region" description="Low complexity" evidence="1">
    <location>
        <begin position="87"/>
        <end position="101"/>
    </location>
</feature>
<feature type="compositionally biased region" description="Basic and acidic residues" evidence="1">
    <location>
        <begin position="53"/>
        <end position="69"/>
    </location>
</feature>
<proteinExistence type="predicted"/>
<evidence type="ECO:0000256" key="1">
    <source>
        <dbReference type="SAM" id="MobiDB-lite"/>
    </source>
</evidence>
<name>M7BRQ3_CHEMY</name>
<keyword evidence="3" id="KW-1185">Reference proteome</keyword>
<reference evidence="3" key="1">
    <citation type="journal article" date="2013" name="Nat. Genet.">
        <title>The draft genomes of soft-shell turtle and green sea turtle yield insights into the development and evolution of the turtle-specific body plan.</title>
        <authorList>
            <person name="Wang Z."/>
            <person name="Pascual-Anaya J."/>
            <person name="Zadissa A."/>
            <person name="Li W."/>
            <person name="Niimura Y."/>
            <person name="Huang Z."/>
            <person name="Li C."/>
            <person name="White S."/>
            <person name="Xiong Z."/>
            <person name="Fang D."/>
            <person name="Wang B."/>
            <person name="Ming Y."/>
            <person name="Chen Y."/>
            <person name="Zheng Y."/>
            <person name="Kuraku S."/>
            <person name="Pignatelli M."/>
            <person name="Herrero J."/>
            <person name="Beal K."/>
            <person name="Nozawa M."/>
            <person name="Li Q."/>
            <person name="Wang J."/>
            <person name="Zhang H."/>
            <person name="Yu L."/>
            <person name="Shigenobu S."/>
            <person name="Wang J."/>
            <person name="Liu J."/>
            <person name="Flicek P."/>
            <person name="Searle S."/>
            <person name="Wang J."/>
            <person name="Kuratani S."/>
            <person name="Yin Y."/>
            <person name="Aken B."/>
            <person name="Zhang G."/>
            <person name="Irie N."/>
        </authorList>
    </citation>
    <scope>NUCLEOTIDE SEQUENCE [LARGE SCALE GENOMIC DNA]</scope>
</reference>
<protein>
    <submittedName>
        <fullName evidence="2">Uncharacterized protein</fullName>
    </submittedName>
</protein>
<feature type="compositionally biased region" description="Polar residues" evidence="1">
    <location>
        <begin position="30"/>
        <end position="52"/>
    </location>
</feature>
<sequence length="141" mass="14937">MSTAVKISKRRCRDAPTPGVEHPQGHLSKKNISMDTSQESESRATSGNNEQDILNKEEEEKEEENERQGFADPTQSHGADGSPPCMAAGAGKLGAAAMGRGSSKQLEAAGRAAAPPCSSQLFATVSPLEANMWENVEQTNP</sequence>
<evidence type="ECO:0000313" key="2">
    <source>
        <dbReference type="EMBL" id="EMP34763.1"/>
    </source>
</evidence>
<accession>M7BRQ3</accession>
<feature type="region of interest" description="Disordered" evidence="1">
    <location>
        <begin position="1"/>
        <end position="116"/>
    </location>
</feature>
<evidence type="ECO:0000313" key="3">
    <source>
        <dbReference type="Proteomes" id="UP000031443"/>
    </source>
</evidence>